<protein>
    <submittedName>
        <fullName evidence="5">YcnI family protein</fullName>
    </submittedName>
</protein>
<evidence type="ECO:0000313" key="6">
    <source>
        <dbReference type="Proteomes" id="UP001059617"/>
    </source>
</evidence>
<dbReference type="InterPro" id="IPR038507">
    <property type="entry name" value="YcnI-like_sf"/>
</dbReference>
<evidence type="ECO:0000313" key="5">
    <source>
        <dbReference type="EMBL" id="UWP80935.1"/>
    </source>
</evidence>
<keyword evidence="2" id="KW-0472">Membrane</keyword>
<dbReference type="Gene3D" id="2.60.40.2230">
    <property type="entry name" value="Uncharacterised protein YcnI-like PF07987, DUF1775"/>
    <property type="match status" value="1"/>
</dbReference>
<sequence>MRLAHVVRAGVAVAAAATAALAFPAVASAHVTVNPSTATQGGYTKVTFRVPNERDDASTVKLEIALPTDKPVASVSLKPIQGWTAVSETTKLTTPIKTADGELVEAVSKITWTADANSAIKPHQFQEFDVSLGPLPETDQLVFKALQTYSSGEVVRWIDEPSAGAEAEHPAPTLKLTPKAAASGAPASATAAPAGTASDDGGDGNGAAVGLGVAGLVLGLAGLVVGLLAYRRAASRSA</sequence>
<feature type="domain" description="YncI copper-binding" evidence="4">
    <location>
        <begin position="30"/>
        <end position="176"/>
    </location>
</feature>
<reference evidence="5" key="2">
    <citation type="submission" date="2022-09" db="EMBL/GenBank/DDBJ databases">
        <title>Biosynthetic gene clusters of Dactylosporangioum fulvum.</title>
        <authorList>
            <person name="Caradec T."/>
        </authorList>
    </citation>
    <scope>NUCLEOTIDE SEQUENCE</scope>
    <source>
        <strain evidence="5">NRRL B-16292</strain>
    </source>
</reference>
<keyword evidence="2" id="KW-1133">Transmembrane helix</keyword>
<accession>A0ABY5VTP3</accession>
<dbReference type="EMBL" id="CP073720">
    <property type="protein sequence ID" value="UWP80935.1"/>
    <property type="molecule type" value="Genomic_DNA"/>
</dbReference>
<evidence type="ECO:0000256" key="3">
    <source>
        <dbReference type="SAM" id="SignalP"/>
    </source>
</evidence>
<feature type="chain" id="PRO_5045268103" evidence="3">
    <location>
        <begin position="30"/>
        <end position="238"/>
    </location>
</feature>
<evidence type="ECO:0000259" key="4">
    <source>
        <dbReference type="Pfam" id="PF07987"/>
    </source>
</evidence>
<evidence type="ECO:0000256" key="1">
    <source>
        <dbReference type="SAM" id="MobiDB-lite"/>
    </source>
</evidence>
<keyword evidence="6" id="KW-1185">Reference proteome</keyword>
<keyword evidence="2" id="KW-0812">Transmembrane</keyword>
<feature type="transmembrane region" description="Helical" evidence="2">
    <location>
        <begin position="207"/>
        <end position="230"/>
    </location>
</feature>
<feature type="signal peptide" evidence="3">
    <location>
        <begin position="1"/>
        <end position="29"/>
    </location>
</feature>
<evidence type="ECO:0000256" key="2">
    <source>
        <dbReference type="SAM" id="Phobius"/>
    </source>
</evidence>
<gene>
    <name evidence="5" type="ORF">Dfulv_38275</name>
</gene>
<reference evidence="5" key="1">
    <citation type="submission" date="2021-04" db="EMBL/GenBank/DDBJ databases">
        <authorList>
            <person name="Hartkoorn R.C."/>
            <person name="Beaudoing E."/>
            <person name="Hot D."/>
        </authorList>
    </citation>
    <scope>NUCLEOTIDE SEQUENCE</scope>
    <source>
        <strain evidence="5">NRRL B-16292</strain>
    </source>
</reference>
<dbReference type="InterPro" id="IPR012533">
    <property type="entry name" value="YcnI-copper_dom"/>
</dbReference>
<keyword evidence="3" id="KW-0732">Signal</keyword>
<dbReference type="CDD" id="cd08545">
    <property type="entry name" value="YcnI_like"/>
    <property type="match status" value="1"/>
</dbReference>
<dbReference type="Pfam" id="PF07987">
    <property type="entry name" value="DUF1775"/>
    <property type="match status" value="1"/>
</dbReference>
<name>A0ABY5VTP3_9ACTN</name>
<feature type="region of interest" description="Disordered" evidence="1">
    <location>
        <begin position="178"/>
        <end position="199"/>
    </location>
</feature>
<organism evidence="5 6">
    <name type="scientific">Dactylosporangium fulvum</name>
    <dbReference type="NCBI Taxonomy" id="53359"/>
    <lineage>
        <taxon>Bacteria</taxon>
        <taxon>Bacillati</taxon>
        <taxon>Actinomycetota</taxon>
        <taxon>Actinomycetes</taxon>
        <taxon>Micromonosporales</taxon>
        <taxon>Micromonosporaceae</taxon>
        <taxon>Dactylosporangium</taxon>
    </lineage>
</organism>
<proteinExistence type="predicted"/>
<dbReference type="Proteomes" id="UP001059617">
    <property type="component" value="Chromosome"/>
</dbReference>